<dbReference type="GO" id="GO:0008061">
    <property type="term" value="F:chitin binding"/>
    <property type="evidence" value="ECO:0007669"/>
    <property type="project" value="TreeGrafter"/>
</dbReference>
<dbReference type="PROSITE" id="PS51910">
    <property type="entry name" value="GH18_2"/>
    <property type="match status" value="1"/>
</dbReference>
<dbReference type="InterPro" id="IPR001223">
    <property type="entry name" value="Glyco_hydro18_cat"/>
</dbReference>
<dbReference type="OrthoDB" id="76388at2759"/>
<dbReference type="GO" id="GO:0005975">
    <property type="term" value="P:carbohydrate metabolic process"/>
    <property type="evidence" value="ECO:0007669"/>
    <property type="project" value="InterPro"/>
</dbReference>
<dbReference type="Proteomes" id="UP000242188">
    <property type="component" value="Unassembled WGS sequence"/>
</dbReference>
<dbReference type="GO" id="GO:0004568">
    <property type="term" value="F:chitinase activity"/>
    <property type="evidence" value="ECO:0007669"/>
    <property type="project" value="TreeGrafter"/>
</dbReference>
<dbReference type="PANTHER" id="PTHR11177:SF317">
    <property type="entry name" value="CHITINASE 12-RELATED"/>
    <property type="match status" value="1"/>
</dbReference>
<evidence type="ECO:0000313" key="2">
    <source>
        <dbReference type="EMBL" id="OWF37000.1"/>
    </source>
</evidence>
<protein>
    <submittedName>
        <fullName evidence="2">Chitotriosidase-1</fullName>
    </submittedName>
</protein>
<comment type="caution">
    <text evidence="2">The sequence shown here is derived from an EMBL/GenBank/DDBJ whole genome shotgun (WGS) entry which is preliminary data.</text>
</comment>
<dbReference type="AlphaFoldDB" id="A0A210PKI3"/>
<dbReference type="Gene3D" id="3.20.20.80">
    <property type="entry name" value="Glycosidases"/>
    <property type="match status" value="1"/>
</dbReference>
<proteinExistence type="predicted"/>
<keyword evidence="3" id="KW-1185">Reference proteome</keyword>
<dbReference type="InterPro" id="IPR017853">
    <property type="entry name" value="GH"/>
</dbReference>
<dbReference type="GO" id="GO:0005576">
    <property type="term" value="C:extracellular region"/>
    <property type="evidence" value="ECO:0007669"/>
    <property type="project" value="TreeGrafter"/>
</dbReference>
<gene>
    <name evidence="2" type="ORF">KP79_PYT25878</name>
</gene>
<name>A0A210PKI3_MIZYE</name>
<dbReference type="Pfam" id="PF00704">
    <property type="entry name" value="Glyco_hydro_18"/>
    <property type="match status" value="1"/>
</dbReference>
<organism evidence="2 3">
    <name type="scientific">Mizuhopecten yessoensis</name>
    <name type="common">Japanese scallop</name>
    <name type="synonym">Patinopecten yessoensis</name>
    <dbReference type="NCBI Taxonomy" id="6573"/>
    <lineage>
        <taxon>Eukaryota</taxon>
        <taxon>Metazoa</taxon>
        <taxon>Spiralia</taxon>
        <taxon>Lophotrochozoa</taxon>
        <taxon>Mollusca</taxon>
        <taxon>Bivalvia</taxon>
        <taxon>Autobranchia</taxon>
        <taxon>Pteriomorphia</taxon>
        <taxon>Pectinida</taxon>
        <taxon>Pectinoidea</taxon>
        <taxon>Pectinidae</taxon>
        <taxon>Mizuhopecten</taxon>
    </lineage>
</organism>
<dbReference type="GO" id="GO:0006032">
    <property type="term" value="P:chitin catabolic process"/>
    <property type="evidence" value="ECO:0007669"/>
    <property type="project" value="TreeGrafter"/>
</dbReference>
<dbReference type="STRING" id="6573.A0A210PKI3"/>
<feature type="domain" description="GH18" evidence="1">
    <location>
        <begin position="15"/>
        <end position="69"/>
    </location>
</feature>
<accession>A0A210PKI3</accession>
<dbReference type="SUPFAM" id="SSF51445">
    <property type="entry name" value="(Trans)glycosidases"/>
    <property type="match status" value="1"/>
</dbReference>
<evidence type="ECO:0000313" key="3">
    <source>
        <dbReference type="Proteomes" id="UP000242188"/>
    </source>
</evidence>
<sequence length="69" mass="8252">MFLIIFFSSLEHKKFRRICYYTNWSQYRQGRARFTPTDIDPSLCTHLIYAFANLEGTRITPSEPNDLEM</sequence>
<dbReference type="PANTHER" id="PTHR11177">
    <property type="entry name" value="CHITINASE"/>
    <property type="match status" value="1"/>
</dbReference>
<evidence type="ECO:0000259" key="1">
    <source>
        <dbReference type="PROSITE" id="PS51910"/>
    </source>
</evidence>
<dbReference type="InterPro" id="IPR050314">
    <property type="entry name" value="Glycosyl_Hydrlase_18"/>
</dbReference>
<dbReference type="EMBL" id="NEDP02065083">
    <property type="protein sequence ID" value="OWF37000.1"/>
    <property type="molecule type" value="Genomic_DNA"/>
</dbReference>
<reference evidence="2 3" key="1">
    <citation type="journal article" date="2017" name="Nat. Ecol. Evol.">
        <title>Scallop genome provides insights into evolution of bilaterian karyotype and development.</title>
        <authorList>
            <person name="Wang S."/>
            <person name="Zhang J."/>
            <person name="Jiao W."/>
            <person name="Li J."/>
            <person name="Xun X."/>
            <person name="Sun Y."/>
            <person name="Guo X."/>
            <person name="Huan P."/>
            <person name="Dong B."/>
            <person name="Zhang L."/>
            <person name="Hu X."/>
            <person name="Sun X."/>
            <person name="Wang J."/>
            <person name="Zhao C."/>
            <person name="Wang Y."/>
            <person name="Wang D."/>
            <person name="Huang X."/>
            <person name="Wang R."/>
            <person name="Lv J."/>
            <person name="Li Y."/>
            <person name="Zhang Z."/>
            <person name="Liu B."/>
            <person name="Lu W."/>
            <person name="Hui Y."/>
            <person name="Liang J."/>
            <person name="Zhou Z."/>
            <person name="Hou R."/>
            <person name="Li X."/>
            <person name="Liu Y."/>
            <person name="Li H."/>
            <person name="Ning X."/>
            <person name="Lin Y."/>
            <person name="Zhao L."/>
            <person name="Xing Q."/>
            <person name="Dou J."/>
            <person name="Li Y."/>
            <person name="Mao J."/>
            <person name="Guo H."/>
            <person name="Dou H."/>
            <person name="Li T."/>
            <person name="Mu C."/>
            <person name="Jiang W."/>
            <person name="Fu Q."/>
            <person name="Fu X."/>
            <person name="Miao Y."/>
            <person name="Liu J."/>
            <person name="Yu Q."/>
            <person name="Li R."/>
            <person name="Liao H."/>
            <person name="Li X."/>
            <person name="Kong Y."/>
            <person name="Jiang Z."/>
            <person name="Chourrout D."/>
            <person name="Li R."/>
            <person name="Bao Z."/>
        </authorList>
    </citation>
    <scope>NUCLEOTIDE SEQUENCE [LARGE SCALE GENOMIC DNA]</scope>
    <source>
        <strain evidence="2 3">PY_sf001</strain>
    </source>
</reference>